<name>A0A550CPM7_9AGAR</name>
<sequence length="81" mass="8878">MGRRWRAWRTLAQRTLDAGDRTPYGACASFVRLACYDDERGCGHMRYYTQGAIGLVFGPSRTSAQAGVQTVKFGESIAVSA</sequence>
<protein>
    <submittedName>
        <fullName evidence="1">Uncharacterized protein</fullName>
    </submittedName>
</protein>
<reference evidence="1 2" key="1">
    <citation type="journal article" date="2019" name="New Phytol.">
        <title>Comparative genomics reveals unique wood-decay strategies and fruiting body development in the Schizophyllaceae.</title>
        <authorList>
            <person name="Almasi E."/>
            <person name="Sahu N."/>
            <person name="Krizsan K."/>
            <person name="Balint B."/>
            <person name="Kovacs G.M."/>
            <person name="Kiss B."/>
            <person name="Cseklye J."/>
            <person name="Drula E."/>
            <person name="Henrissat B."/>
            <person name="Nagy I."/>
            <person name="Chovatia M."/>
            <person name="Adam C."/>
            <person name="LaButti K."/>
            <person name="Lipzen A."/>
            <person name="Riley R."/>
            <person name="Grigoriev I.V."/>
            <person name="Nagy L.G."/>
        </authorList>
    </citation>
    <scope>NUCLEOTIDE SEQUENCE [LARGE SCALE GENOMIC DNA]</scope>
    <source>
        <strain evidence="1 2">NL-1724</strain>
    </source>
</reference>
<evidence type="ECO:0000313" key="1">
    <source>
        <dbReference type="EMBL" id="TRM66761.1"/>
    </source>
</evidence>
<evidence type="ECO:0000313" key="2">
    <source>
        <dbReference type="Proteomes" id="UP000320762"/>
    </source>
</evidence>
<dbReference type="EMBL" id="VDMD01000003">
    <property type="protein sequence ID" value="TRM66761.1"/>
    <property type="molecule type" value="Genomic_DNA"/>
</dbReference>
<comment type="caution">
    <text evidence="1">The sequence shown here is derived from an EMBL/GenBank/DDBJ whole genome shotgun (WGS) entry which is preliminary data.</text>
</comment>
<dbReference type="Proteomes" id="UP000320762">
    <property type="component" value="Unassembled WGS sequence"/>
</dbReference>
<accession>A0A550CPM7</accession>
<gene>
    <name evidence="1" type="ORF">BD626DRAFT_483719</name>
</gene>
<proteinExistence type="predicted"/>
<dbReference type="AlphaFoldDB" id="A0A550CPM7"/>
<organism evidence="1 2">
    <name type="scientific">Schizophyllum amplum</name>
    <dbReference type="NCBI Taxonomy" id="97359"/>
    <lineage>
        <taxon>Eukaryota</taxon>
        <taxon>Fungi</taxon>
        <taxon>Dikarya</taxon>
        <taxon>Basidiomycota</taxon>
        <taxon>Agaricomycotina</taxon>
        <taxon>Agaricomycetes</taxon>
        <taxon>Agaricomycetidae</taxon>
        <taxon>Agaricales</taxon>
        <taxon>Schizophyllaceae</taxon>
        <taxon>Schizophyllum</taxon>
    </lineage>
</organism>
<keyword evidence="2" id="KW-1185">Reference proteome</keyword>